<gene>
    <name evidence="2" type="ORF">CEUSTIGMA_g2358.t1</name>
</gene>
<evidence type="ECO:0000313" key="2">
    <source>
        <dbReference type="EMBL" id="GAX74912.1"/>
    </source>
</evidence>
<dbReference type="STRING" id="1157962.A0A250WWB2"/>
<accession>A0A250WWB2</accession>
<dbReference type="OrthoDB" id="543231at2759"/>
<protein>
    <submittedName>
        <fullName evidence="2">Uncharacterized protein</fullName>
    </submittedName>
</protein>
<reference evidence="2 3" key="1">
    <citation type="submission" date="2017-08" db="EMBL/GenBank/DDBJ databases">
        <title>Acidophilic green algal genome provides insights into adaptation to an acidic environment.</title>
        <authorList>
            <person name="Hirooka S."/>
            <person name="Hirose Y."/>
            <person name="Kanesaki Y."/>
            <person name="Higuchi S."/>
            <person name="Fujiwara T."/>
            <person name="Onuma R."/>
            <person name="Era A."/>
            <person name="Ohbayashi R."/>
            <person name="Uzuka A."/>
            <person name="Nozaki H."/>
            <person name="Yoshikawa H."/>
            <person name="Miyagishima S.Y."/>
        </authorList>
    </citation>
    <scope>NUCLEOTIDE SEQUENCE [LARGE SCALE GENOMIC DNA]</scope>
    <source>
        <strain evidence="2 3">NIES-2499</strain>
    </source>
</reference>
<keyword evidence="1" id="KW-0732">Signal</keyword>
<feature type="chain" id="PRO_5012242113" evidence="1">
    <location>
        <begin position="26"/>
        <end position="476"/>
    </location>
</feature>
<name>A0A250WWB2_9CHLO</name>
<organism evidence="2 3">
    <name type="scientific">Chlamydomonas eustigma</name>
    <dbReference type="NCBI Taxonomy" id="1157962"/>
    <lineage>
        <taxon>Eukaryota</taxon>
        <taxon>Viridiplantae</taxon>
        <taxon>Chlorophyta</taxon>
        <taxon>core chlorophytes</taxon>
        <taxon>Chlorophyceae</taxon>
        <taxon>CS clade</taxon>
        <taxon>Chlamydomonadales</taxon>
        <taxon>Chlamydomonadaceae</taxon>
        <taxon>Chlamydomonas</taxon>
    </lineage>
</organism>
<dbReference type="EMBL" id="BEGY01000009">
    <property type="protein sequence ID" value="GAX74912.1"/>
    <property type="molecule type" value="Genomic_DNA"/>
</dbReference>
<dbReference type="Proteomes" id="UP000232323">
    <property type="component" value="Unassembled WGS sequence"/>
</dbReference>
<comment type="caution">
    <text evidence="2">The sequence shown here is derived from an EMBL/GenBank/DDBJ whole genome shotgun (WGS) entry which is preliminary data.</text>
</comment>
<feature type="signal peptide" evidence="1">
    <location>
        <begin position="1"/>
        <end position="25"/>
    </location>
</feature>
<evidence type="ECO:0000256" key="1">
    <source>
        <dbReference type="SAM" id="SignalP"/>
    </source>
</evidence>
<keyword evidence="3" id="KW-1185">Reference proteome</keyword>
<dbReference type="AlphaFoldDB" id="A0A250WWB2"/>
<evidence type="ECO:0000313" key="3">
    <source>
        <dbReference type="Proteomes" id="UP000232323"/>
    </source>
</evidence>
<proteinExistence type="predicted"/>
<sequence length="476" mass="55161">MNLRKEVRCQVFLFIVFFISDIVECSRLIGRHDDAVASNFDATHNSSQGLNLKATFAEHLSEFVLPIFQRRELNESSVPGSVRHPDGDESYLAYRGQCHDYWQDQYIKLHRDMLLGPPSQEQRILVYFALDAGLADRMISAVSSFFYALLTRRAFKIHWGGEFRLESGYSQPSINWTFDPEYDMWSFNNTAENPANLSFYQRDPKFEKNKEQLVSLYQRTDLNLHLPDHRTIIMHRAHGRLRYLFNNPHHSYQLQQWGFRPETAFGCVFRFLFYPTSEALAQVADVSELVGNRTYLAQEARLGHVVPAFRYNPGRRTVIIGIQLRTGDKSMRALDSCDRKIDEPNFKLFFECAKTLEEDLDPSRKELNIFWKSVKKMYGKKVITSLKVKTDHSFKSNAHQVTGFQSAVGESWVFGRADYHILTEMSTFGRLGALISLRTRSIFNMNGRSLKRCRAADFDEFKITSNHQVIGEYCVG</sequence>